<dbReference type="InterPro" id="IPR035421">
    <property type="entry name" value="Terminase_6C"/>
</dbReference>
<evidence type="ECO:0000313" key="5">
    <source>
        <dbReference type="Proteomes" id="UP000075515"/>
    </source>
</evidence>
<dbReference type="Gene3D" id="3.40.50.300">
    <property type="entry name" value="P-loop containing nucleotide triphosphate hydrolases"/>
    <property type="match status" value="1"/>
</dbReference>
<dbReference type="InterPro" id="IPR027417">
    <property type="entry name" value="P-loop_NTPase"/>
</dbReference>
<evidence type="ECO:0000259" key="3">
    <source>
        <dbReference type="Pfam" id="PF17289"/>
    </source>
</evidence>
<dbReference type="AlphaFoldDB" id="A0A150SAV1"/>
<protein>
    <recommendedName>
        <fullName evidence="3">Terminase large subunit gp17-like C-terminal domain-containing protein</fullName>
    </recommendedName>
</protein>
<evidence type="ECO:0000256" key="1">
    <source>
        <dbReference type="ARBA" id="ARBA00022612"/>
    </source>
</evidence>
<feature type="region of interest" description="Disordered" evidence="2">
    <location>
        <begin position="1"/>
        <end position="20"/>
    </location>
</feature>
<keyword evidence="1" id="KW-1188">Viral release from host cell</keyword>
<dbReference type="Pfam" id="PF17289">
    <property type="entry name" value="Terminase_6C"/>
    <property type="match status" value="1"/>
</dbReference>
<comment type="caution">
    <text evidence="4">The sequence shown here is derived from an EMBL/GenBank/DDBJ whole genome shotgun (WGS) entry which is preliminary data.</text>
</comment>
<sequence>MKARSWNPEGESRASQLASMPAQERQRFLASLSPEELAALPHCWDFWARPRQLPPPSVDVSIPDCPEWRYWVVFAGRRWGKSRTAAEWIRHRVETGNARRILLAGPNYQDVRKIQVGGLQAVFPTDRRPRYIQSNLELRFWPYTDDAPVADIRTSEKPDGFRGFEWDTGWVDEFASFYSIDDCWLLMNPALSGMTPKGGNPQAIFTTTPRNKKVLHDLLDDPRTVITQGSSRDNIKNLPPGTIEAIEFIYGDSDLAGQELHGQLLGNEPGALFRQEWFNANRASSPLRFKRKIVAVDTSGSGKETAAECGIVVLALSEDGQTAYMLGDYSLRATPEEWARRMYEVYQREGCNEILYESNYGGELIPTMFRQMKLNARFKPVPAKGTKAERAQPVSAMTQGGKIKFVGTFKEFEMQCCTWTPRDKRSPDRMDAYVHGVTELFPAIQVARGKLEIPGFW</sequence>
<gene>
    <name evidence="4" type="ORF">BE18_22815</name>
</gene>
<feature type="domain" description="Terminase large subunit gp17-like C-terminal" evidence="3">
    <location>
        <begin position="295"/>
        <end position="436"/>
    </location>
</feature>
<dbReference type="Proteomes" id="UP000075515">
    <property type="component" value="Unassembled WGS sequence"/>
</dbReference>
<reference evidence="4 5" key="1">
    <citation type="submission" date="2014-02" db="EMBL/GenBank/DDBJ databases">
        <title>The small core and large imbalanced accessory genome model reveals a collaborative survival strategy of Sorangium cellulosum strains in nature.</title>
        <authorList>
            <person name="Han K."/>
            <person name="Peng R."/>
            <person name="Blom J."/>
            <person name="Li Y.-Z."/>
        </authorList>
    </citation>
    <scope>NUCLEOTIDE SEQUENCE [LARGE SCALE GENOMIC DNA]</scope>
    <source>
        <strain evidence="4 5">So0149</strain>
    </source>
</reference>
<organism evidence="4 5">
    <name type="scientific">Sorangium cellulosum</name>
    <name type="common">Polyangium cellulosum</name>
    <dbReference type="NCBI Taxonomy" id="56"/>
    <lineage>
        <taxon>Bacteria</taxon>
        <taxon>Pseudomonadati</taxon>
        <taxon>Myxococcota</taxon>
        <taxon>Polyangia</taxon>
        <taxon>Polyangiales</taxon>
        <taxon>Polyangiaceae</taxon>
        <taxon>Sorangium</taxon>
    </lineage>
</organism>
<evidence type="ECO:0000256" key="2">
    <source>
        <dbReference type="SAM" id="MobiDB-lite"/>
    </source>
</evidence>
<accession>A0A150SAV1</accession>
<dbReference type="Pfam" id="PF03237">
    <property type="entry name" value="Terminase_6N"/>
    <property type="match status" value="1"/>
</dbReference>
<name>A0A150SAV1_SORCE</name>
<evidence type="ECO:0000313" key="4">
    <source>
        <dbReference type="EMBL" id="KYF89268.1"/>
    </source>
</evidence>
<dbReference type="EMBL" id="JEMC01002261">
    <property type="protein sequence ID" value="KYF89268.1"/>
    <property type="molecule type" value="Genomic_DNA"/>
</dbReference>
<proteinExistence type="predicted"/>